<dbReference type="Proteomes" id="UP001303373">
    <property type="component" value="Chromosome 1"/>
</dbReference>
<dbReference type="InterPro" id="IPR036291">
    <property type="entry name" value="NAD(P)-bd_dom_sf"/>
</dbReference>
<dbReference type="PANTHER" id="PTHR45458:SF1">
    <property type="entry name" value="SHORT CHAIN DEHYDROGENASE"/>
    <property type="match status" value="1"/>
</dbReference>
<accession>A0AAQ3LYJ3</accession>
<dbReference type="PANTHER" id="PTHR45458">
    <property type="entry name" value="SHORT-CHAIN DEHYDROGENASE/REDUCTASE SDR"/>
    <property type="match status" value="1"/>
</dbReference>
<proteinExistence type="predicted"/>
<dbReference type="InterPro" id="IPR052184">
    <property type="entry name" value="SDR_enzymes"/>
</dbReference>
<dbReference type="EMBL" id="CP138580">
    <property type="protein sequence ID" value="WPG97891.1"/>
    <property type="molecule type" value="Genomic_DNA"/>
</dbReference>
<dbReference type="Gene3D" id="3.40.50.720">
    <property type="entry name" value="NAD(P)-binding Rossmann-like Domain"/>
    <property type="match status" value="1"/>
</dbReference>
<dbReference type="AlphaFoldDB" id="A0AAQ3LYJ3"/>
<keyword evidence="2" id="KW-1185">Reference proteome</keyword>
<dbReference type="GO" id="GO:0016616">
    <property type="term" value="F:oxidoreductase activity, acting on the CH-OH group of donors, NAD or NADP as acceptor"/>
    <property type="evidence" value="ECO:0007669"/>
    <property type="project" value="TreeGrafter"/>
</dbReference>
<gene>
    <name evidence="1" type="ORF">R9X50_00067300</name>
</gene>
<evidence type="ECO:0000313" key="2">
    <source>
        <dbReference type="Proteomes" id="UP001303373"/>
    </source>
</evidence>
<evidence type="ECO:0000313" key="1">
    <source>
        <dbReference type="EMBL" id="WPG97891.1"/>
    </source>
</evidence>
<name>A0AAQ3LYJ3_9PEZI</name>
<dbReference type="InterPro" id="IPR002347">
    <property type="entry name" value="SDR_fam"/>
</dbReference>
<dbReference type="Pfam" id="PF00106">
    <property type="entry name" value="adh_short"/>
    <property type="match status" value="1"/>
</dbReference>
<sequence>MWVKLESRFDHFYIRTIDEKPFINIDKTMPTILISGAANGLGQAFLAAYQNRPEVNIIAIDRSPITTSHPNVTSFAVDVSCEKSINDLAQKIKDVPIELAIHSAGIRGLVPTLEVEHPENVAACETLEGMTFATLTTAFQVNAAGTFMLLRALLPNLKAAGDKAKVIVMSSRMGSVGNNERGKRAAGAAYAYRASKAAMNTMVRSFAVDVPEVTFVLCHPGRVETKLVKGKEEGAISADESVADMLPLIEKWSQVDSGKYYDRFGEVIEW</sequence>
<reference evidence="1 2" key="1">
    <citation type="submission" date="2023-11" db="EMBL/GenBank/DDBJ databases">
        <title>An acidophilic fungus is an integral part of prey digestion in a carnivorous sundew plant.</title>
        <authorList>
            <person name="Tsai I.J."/>
        </authorList>
    </citation>
    <scope>NUCLEOTIDE SEQUENCE [LARGE SCALE GENOMIC DNA]</scope>
    <source>
        <strain evidence="1">169a</strain>
    </source>
</reference>
<evidence type="ECO:0008006" key="3">
    <source>
        <dbReference type="Google" id="ProtNLM"/>
    </source>
</evidence>
<dbReference type="SUPFAM" id="SSF51735">
    <property type="entry name" value="NAD(P)-binding Rossmann-fold domains"/>
    <property type="match status" value="1"/>
</dbReference>
<organism evidence="1 2">
    <name type="scientific">Acrodontium crateriforme</name>
    <dbReference type="NCBI Taxonomy" id="150365"/>
    <lineage>
        <taxon>Eukaryota</taxon>
        <taxon>Fungi</taxon>
        <taxon>Dikarya</taxon>
        <taxon>Ascomycota</taxon>
        <taxon>Pezizomycotina</taxon>
        <taxon>Dothideomycetes</taxon>
        <taxon>Dothideomycetidae</taxon>
        <taxon>Mycosphaerellales</taxon>
        <taxon>Teratosphaeriaceae</taxon>
        <taxon>Acrodontium</taxon>
    </lineage>
</organism>
<protein>
    <recommendedName>
        <fullName evidence="3">NAD(P)-binding protein</fullName>
    </recommendedName>
</protein>
<dbReference type="PRINTS" id="PR00081">
    <property type="entry name" value="GDHRDH"/>
</dbReference>